<organism evidence="3 4">
    <name type="scientific">Cherax quadricarinatus</name>
    <name type="common">Australian red claw crayfish</name>
    <dbReference type="NCBI Taxonomy" id="27406"/>
    <lineage>
        <taxon>Eukaryota</taxon>
        <taxon>Metazoa</taxon>
        <taxon>Ecdysozoa</taxon>
        <taxon>Arthropoda</taxon>
        <taxon>Crustacea</taxon>
        <taxon>Multicrustacea</taxon>
        <taxon>Malacostraca</taxon>
        <taxon>Eumalacostraca</taxon>
        <taxon>Eucarida</taxon>
        <taxon>Decapoda</taxon>
        <taxon>Pleocyemata</taxon>
        <taxon>Astacidea</taxon>
        <taxon>Parastacoidea</taxon>
        <taxon>Parastacidae</taxon>
        <taxon>Cherax</taxon>
    </lineage>
</organism>
<dbReference type="Proteomes" id="UP001445076">
    <property type="component" value="Unassembled WGS sequence"/>
</dbReference>
<feature type="region of interest" description="Disordered" evidence="2">
    <location>
        <begin position="50"/>
        <end position="106"/>
    </location>
</feature>
<accession>A0AAW0YNE1</accession>
<name>A0AAW0YNE1_CHEQU</name>
<evidence type="ECO:0000256" key="2">
    <source>
        <dbReference type="SAM" id="MobiDB-lite"/>
    </source>
</evidence>
<proteinExistence type="predicted"/>
<feature type="compositionally biased region" description="Basic and acidic residues" evidence="2">
    <location>
        <begin position="389"/>
        <end position="411"/>
    </location>
</feature>
<feature type="region of interest" description="Disordered" evidence="2">
    <location>
        <begin position="384"/>
        <end position="416"/>
    </location>
</feature>
<evidence type="ECO:0000256" key="1">
    <source>
        <dbReference type="SAM" id="Coils"/>
    </source>
</evidence>
<comment type="caution">
    <text evidence="3">The sequence shown here is derived from an EMBL/GenBank/DDBJ whole genome shotgun (WGS) entry which is preliminary data.</text>
</comment>
<feature type="compositionally biased region" description="Acidic residues" evidence="2">
    <location>
        <begin position="67"/>
        <end position="93"/>
    </location>
</feature>
<keyword evidence="4" id="KW-1185">Reference proteome</keyword>
<evidence type="ECO:0000313" key="4">
    <source>
        <dbReference type="Proteomes" id="UP001445076"/>
    </source>
</evidence>
<dbReference type="EMBL" id="JARKIK010000003">
    <property type="protein sequence ID" value="KAK8753106.1"/>
    <property type="molecule type" value="Genomic_DNA"/>
</dbReference>
<feature type="coiled-coil region" evidence="1">
    <location>
        <begin position="543"/>
        <end position="581"/>
    </location>
</feature>
<gene>
    <name evidence="3" type="ORF">OTU49_002536</name>
</gene>
<feature type="non-terminal residue" evidence="3">
    <location>
        <position position="706"/>
    </location>
</feature>
<keyword evidence="1" id="KW-0175">Coiled coil</keyword>
<evidence type="ECO:0000313" key="3">
    <source>
        <dbReference type="EMBL" id="KAK8753106.1"/>
    </source>
</evidence>
<reference evidence="3 4" key="1">
    <citation type="journal article" date="2024" name="BMC Genomics">
        <title>Genome assembly of redclaw crayfish (Cherax quadricarinatus) provides insights into its immune adaptation and hypoxia tolerance.</title>
        <authorList>
            <person name="Liu Z."/>
            <person name="Zheng J."/>
            <person name="Li H."/>
            <person name="Fang K."/>
            <person name="Wang S."/>
            <person name="He J."/>
            <person name="Zhou D."/>
            <person name="Weng S."/>
            <person name="Chi M."/>
            <person name="Gu Z."/>
            <person name="He J."/>
            <person name="Li F."/>
            <person name="Wang M."/>
        </authorList>
    </citation>
    <scope>NUCLEOTIDE SEQUENCE [LARGE SCALE GENOMIC DNA]</scope>
    <source>
        <strain evidence="3">ZL_2023a</strain>
    </source>
</reference>
<dbReference type="AlphaFoldDB" id="A0AAW0YNE1"/>
<feature type="compositionally biased region" description="Basic and acidic residues" evidence="2">
    <location>
        <begin position="188"/>
        <end position="200"/>
    </location>
</feature>
<feature type="compositionally biased region" description="Polar residues" evidence="2">
    <location>
        <begin position="164"/>
        <end position="175"/>
    </location>
</feature>
<sequence>MEKKQIMPVEKFLQEIRELYLANSKTTKYQTSHRMSPMVILRRLTPKAIEQHTGQHKQRIRNLSLSEGEDSVESSYSTEDEDDEDDDEDEDECVTTQSTDALPFDIQHNLTVESSVNKKVYRPSETAVALTEDAQNMESDIDGNVDDVMNSDYSGEFPDLTDPSWESPSKEGSNTKSPKKQLKKKRKLGEENKKRGDAKLMKSARKAFEYQRKMFRANKDMKTINKGGQANIMQSELPINNAKSPEHVLQGIQQSSTFSGKNIAFFEKLRRNMLRTIQKDSLIGFKLTGDPNLPVSSGPPLISSAMHMEKDEVLLPTLEAASSNNPNLIALSSDANVNTGGTNCGNIEGDLNNSYDSDQTVAFEESQSQYTSPLQNNNTEIIRKRKRSESKEKEISVGKIERNKAKRKSQDRPQVSALQMPVETVPSTFASILPVPTVRQGANEMGSGMDTVISLRTDRVLQERETSSVGEKNKPKETNYEGSALLLAQEISKGSHVEDGKENRSSCALPVEAASVTKSDDEKRSELIEKETLELIGSCSSNLSELQHKKMKCEEKIESLKTEFNRRISLLEAERKHYDKEIDKTTAMLSSCYASLKSSSGNSAANRVASLASPEDKDLLKMKQPSSVMLNVSRDPSHDVSLSLAREIPVFNTIASGNNSESAKHIAELSNLQQNSVINIISEANINHFGNSSSSAPKKQRAKKSM</sequence>
<feature type="region of interest" description="Disordered" evidence="2">
    <location>
        <begin position="130"/>
        <end position="200"/>
    </location>
</feature>
<protein>
    <submittedName>
        <fullName evidence="3">Uncharacterized protein</fullName>
    </submittedName>
</protein>
<feature type="compositionally biased region" description="Basic residues" evidence="2">
    <location>
        <begin position="177"/>
        <end position="187"/>
    </location>
</feature>